<protein>
    <submittedName>
        <fullName evidence="1">Uncharacterized protein</fullName>
    </submittedName>
</protein>
<sequence length="559" mass="64161">MIRSELYKVFIKQHLILFLFVFLFLNAAYHIVTGYDTTTVIRNSESYYTSFFDKYEGKITTEKTTQIKEEYKKLEKDTVNMLSNKLEKQAFESFYHVYLYESDSGSGYLTDTRGWESILCHDNINYLLAVFVVLLGVMLFSVEYENEMNIMIVSTCGRNRLTGCKIFIGIAGAIISASLFQIVHIMYLVSTIGLHHADYPLNTIEFYENSRYGISLGTALLFKFIVTILGCMLLVSFAMLMTVLLKRREICMVLAVLLVILPRMIFSNSSILYRIPWITPLLSANGFFWPDRYTHQIIDNQLKKVIVFQAIETKTMLIVLSMDIFLIVLSSYIVFGKFSNHRKSKYIKMTSKILPCLLICFCLTGCGEISEDKEVIIDGTLNAQINMTIGGNMYYIDQNENLVYCEDAKNNIIAITRNIIPLQQRITNIFVDAHYCYYLLEDDNSSNIIVRSVDLESFEDKLVYSAGSDNTEDFYGLRKDESNDADEILKNIATVNWFIVTDKVIYYQKNSAIYKCSKISGKQEIIAEAVSDDEVQYLKGVLHYTDAHGKKTSYNESAK</sequence>
<keyword evidence="2" id="KW-1185">Reference proteome</keyword>
<evidence type="ECO:0000313" key="1">
    <source>
        <dbReference type="EMBL" id="TGY91168.1"/>
    </source>
</evidence>
<gene>
    <name evidence="1" type="ORF">E5329_22395</name>
</gene>
<reference evidence="1" key="1">
    <citation type="submission" date="2019-04" db="EMBL/GenBank/DDBJ databases">
        <title>Microbes associate with the intestines of laboratory mice.</title>
        <authorList>
            <person name="Navarre W."/>
            <person name="Wong E."/>
            <person name="Huang K."/>
            <person name="Tropini C."/>
            <person name="Ng K."/>
            <person name="Yu B."/>
        </authorList>
    </citation>
    <scope>NUCLEOTIDE SEQUENCE</scope>
    <source>
        <strain evidence="1">NM01_1-7b</strain>
    </source>
</reference>
<dbReference type="Proteomes" id="UP000304953">
    <property type="component" value="Unassembled WGS sequence"/>
</dbReference>
<accession>A0AC61RQG8</accession>
<name>A0AC61RQG8_9FIRM</name>
<proteinExistence type="predicted"/>
<comment type="caution">
    <text evidence="1">The sequence shown here is derived from an EMBL/GenBank/DDBJ whole genome shotgun (WGS) entry which is preliminary data.</text>
</comment>
<evidence type="ECO:0000313" key="2">
    <source>
        <dbReference type="Proteomes" id="UP000304953"/>
    </source>
</evidence>
<organism evidence="1 2">
    <name type="scientific">Petralouisia muris</name>
    <dbReference type="NCBI Taxonomy" id="3032872"/>
    <lineage>
        <taxon>Bacteria</taxon>
        <taxon>Bacillati</taxon>
        <taxon>Bacillota</taxon>
        <taxon>Clostridia</taxon>
        <taxon>Lachnospirales</taxon>
        <taxon>Lachnospiraceae</taxon>
        <taxon>Petralouisia</taxon>
    </lineage>
</organism>
<dbReference type="EMBL" id="SRYA01000067">
    <property type="protein sequence ID" value="TGY91168.1"/>
    <property type="molecule type" value="Genomic_DNA"/>
</dbReference>